<proteinExistence type="predicted"/>
<sequence length="132" mass="14013">MASKTLLFLALTFAVVLLIASEVAADKDTASNHDRPYIDHAKNGFVVMLTTVEDTAMADMEDTEVVENTGEVAAVEDTAEVAVAMAVAGTVAVAMEDVTAEEAAGAAPHLKRQLLTNNLRTDDHVGFRMKHA</sequence>
<organism evidence="2 3">
    <name type="scientific">Mikania micrantha</name>
    <name type="common">bitter vine</name>
    <dbReference type="NCBI Taxonomy" id="192012"/>
    <lineage>
        <taxon>Eukaryota</taxon>
        <taxon>Viridiplantae</taxon>
        <taxon>Streptophyta</taxon>
        <taxon>Embryophyta</taxon>
        <taxon>Tracheophyta</taxon>
        <taxon>Spermatophyta</taxon>
        <taxon>Magnoliopsida</taxon>
        <taxon>eudicotyledons</taxon>
        <taxon>Gunneridae</taxon>
        <taxon>Pentapetalae</taxon>
        <taxon>asterids</taxon>
        <taxon>campanulids</taxon>
        <taxon>Asterales</taxon>
        <taxon>Asteraceae</taxon>
        <taxon>Asteroideae</taxon>
        <taxon>Heliantheae alliance</taxon>
        <taxon>Eupatorieae</taxon>
        <taxon>Mikania</taxon>
    </lineage>
</organism>
<dbReference type="Proteomes" id="UP000326396">
    <property type="component" value="Linkage Group LG10"/>
</dbReference>
<keyword evidence="3" id="KW-1185">Reference proteome</keyword>
<evidence type="ECO:0000313" key="3">
    <source>
        <dbReference type="Proteomes" id="UP000326396"/>
    </source>
</evidence>
<evidence type="ECO:0000256" key="1">
    <source>
        <dbReference type="SAM" id="SignalP"/>
    </source>
</evidence>
<reference evidence="2 3" key="1">
    <citation type="submission" date="2019-05" db="EMBL/GenBank/DDBJ databases">
        <title>Mikania micrantha, genome provides insights into the molecular mechanism of rapid growth.</title>
        <authorList>
            <person name="Liu B."/>
        </authorList>
    </citation>
    <scope>NUCLEOTIDE SEQUENCE [LARGE SCALE GENOMIC DNA]</scope>
    <source>
        <strain evidence="2">NLD-2019</strain>
        <tissue evidence="2">Leaf</tissue>
    </source>
</reference>
<dbReference type="EMBL" id="SZYD01000002">
    <property type="protein sequence ID" value="KAD7116860.1"/>
    <property type="molecule type" value="Genomic_DNA"/>
</dbReference>
<accession>A0A5N6PWC2</accession>
<gene>
    <name evidence="2" type="ORF">E3N88_04128</name>
</gene>
<comment type="caution">
    <text evidence="2">The sequence shown here is derived from an EMBL/GenBank/DDBJ whole genome shotgun (WGS) entry which is preliminary data.</text>
</comment>
<keyword evidence="1" id="KW-0732">Signal</keyword>
<feature type="signal peptide" evidence="1">
    <location>
        <begin position="1"/>
        <end position="25"/>
    </location>
</feature>
<feature type="chain" id="PRO_5024386334" evidence="1">
    <location>
        <begin position="26"/>
        <end position="132"/>
    </location>
</feature>
<name>A0A5N6PWC2_9ASTR</name>
<protein>
    <submittedName>
        <fullName evidence="2">Uncharacterized protein</fullName>
    </submittedName>
</protein>
<dbReference type="AlphaFoldDB" id="A0A5N6PWC2"/>
<evidence type="ECO:0000313" key="2">
    <source>
        <dbReference type="EMBL" id="KAD7116860.1"/>
    </source>
</evidence>